<gene>
    <name evidence="2" type="ORF">EV670_3698</name>
</gene>
<accession>A0A4Q7V9V3</accession>
<dbReference type="EMBL" id="SHKP01000011">
    <property type="protein sequence ID" value="RZT91428.1"/>
    <property type="molecule type" value="Genomic_DNA"/>
</dbReference>
<reference evidence="2 3" key="1">
    <citation type="submission" date="2019-02" db="EMBL/GenBank/DDBJ databases">
        <title>Genomic Encyclopedia of Type Strains, Phase IV (KMG-IV): sequencing the most valuable type-strain genomes for metagenomic binning, comparative biology and taxonomic classification.</title>
        <authorList>
            <person name="Goeker M."/>
        </authorList>
    </citation>
    <scope>NUCLEOTIDE SEQUENCE [LARGE SCALE GENOMIC DNA]</scope>
    <source>
        <strain evidence="2 3">DSM 19570</strain>
    </source>
</reference>
<evidence type="ECO:0000313" key="2">
    <source>
        <dbReference type="EMBL" id="RZT91428.1"/>
    </source>
</evidence>
<protein>
    <submittedName>
        <fullName evidence="2">Uncharacterized protein</fullName>
    </submittedName>
</protein>
<evidence type="ECO:0000256" key="1">
    <source>
        <dbReference type="SAM" id="MobiDB-lite"/>
    </source>
</evidence>
<feature type="region of interest" description="Disordered" evidence="1">
    <location>
        <begin position="348"/>
        <end position="370"/>
    </location>
</feature>
<sequence>MFCRLPVPACRLARSRSLPWLPAVVLALCLALFVQPARAWVYPEHRDIALLAVDSLDAERRAVFDDLWREARAQGGTRLCEYGADTPQGSSPSCIDWAALSAIAGDHSCSAHDMRAVVLDSRWILAVADVAARLKADLARIDVMPPASQTPGGETPIGDMRRRLQSETARAERINALRNADTRLQQADSEYATRARSNTAHFLLPRPSNDTKDVEYAALALGLGSDISAVGVYAWYHLSAMQKASRLAREQLSPEQRRQLTLAMLFDEAFALHFLQDTFAAGHVAGAWGNASQRQGTHDYYNAAGLEAFTWRGTSGSVVLMGDAHMRPVDAQRAATSVRESLEQLLDTAAGKPRAHQQSHTPAAEAEPDGFDVCRNDQLIRRAEGTRIGAESLPLVAEVLRETPIPGLGAGLGAMPRFRSELGAFIGLAGSIDGRVVDGGFVTGQNSAGSLGGVELAFRGGVGLDGVIGEAGDGLVFASIGLRAETPSTSRFVDTGFAQQAGNLAAAIPARAALAARIRMPFYLIPGDLLLLAPLYFFDPERYTAMAVTAGNGGLIPWQAGWATPIGRFQLVAGRELGVAFYGLRGNDRLLAPGDPTQLVELRSTYFDLPILEYRPYRAFASNQSSTVLFQLFVGADVPRSGNVVSPPGLPPVELKTVWSGGLRLVFDWRYYP</sequence>
<name>A0A4Q7V9V3_9BURK</name>
<organism evidence="2 3">
    <name type="scientific">Rivibacter subsaxonicus</name>
    <dbReference type="NCBI Taxonomy" id="457575"/>
    <lineage>
        <taxon>Bacteria</taxon>
        <taxon>Pseudomonadati</taxon>
        <taxon>Pseudomonadota</taxon>
        <taxon>Betaproteobacteria</taxon>
        <taxon>Burkholderiales</taxon>
        <taxon>Rivibacter</taxon>
    </lineage>
</organism>
<comment type="caution">
    <text evidence="2">The sequence shown here is derived from an EMBL/GenBank/DDBJ whole genome shotgun (WGS) entry which is preliminary data.</text>
</comment>
<evidence type="ECO:0000313" key="3">
    <source>
        <dbReference type="Proteomes" id="UP000293671"/>
    </source>
</evidence>
<keyword evidence="3" id="KW-1185">Reference proteome</keyword>
<dbReference type="Proteomes" id="UP000293671">
    <property type="component" value="Unassembled WGS sequence"/>
</dbReference>
<dbReference type="AlphaFoldDB" id="A0A4Q7V9V3"/>
<proteinExistence type="predicted"/>